<comment type="catalytic activity">
    <reaction evidence="4 5">
        <text>7,8-dihydroneopterin 3'-triphosphate + H2O = 6-carboxy-5,6,7,8-tetrahydropterin + triphosphate + acetaldehyde + 2 H(+)</text>
        <dbReference type="Rhea" id="RHEA:27966"/>
        <dbReference type="ChEBI" id="CHEBI:15343"/>
        <dbReference type="ChEBI" id="CHEBI:15377"/>
        <dbReference type="ChEBI" id="CHEBI:15378"/>
        <dbReference type="ChEBI" id="CHEBI:18036"/>
        <dbReference type="ChEBI" id="CHEBI:58462"/>
        <dbReference type="ChEBI" id="CHEBI:61032"/>
        <dbReference type="EC" id="4.1.2.50"/>
    </reaction>
</comment>
<comment type="similarity">
    <text evidence="2 5">Belongs to the PTPS family. QueD subfamily.</text>
</comment>
<comment type="cofactor">
    <cofactor evidence="5 7">
        <name>Zn(2+)</name>
        <dbReference type="ChEBI" id="CHEBI:29105"/>
    </cofactor>
    <text evidence="5 7">Binds 1 zinc ion per subunit.</text>
</comment>
<evidence type="ECO:0000256" key="5">
    <source>
        <dbReference type="PIRNR" id="PIRNR006113"/>
    </source>
</evidence>
<feature type="active site" description="Charge relay system" evidence="6">
    <location>
        <position position="113"/>
    </location>
</feature>
<dbReference type="AlphaFoldDB" id="A0A0U4W0V2"/>
<dbReference type="InterPro" id="IPR007115">
    <property type="entry name" value="6-PTP_synth/QueD"/>
</dbReference>
<dbReference type="STRING" id="1653476.THC_0385"/>
<dbReference type="NCBIfam" id="TIGR03367">
    <property type="entry name" value="queuosine_QueD"/>
    <property type="match status" value="1"/>
</dbReference>
<dbReference type="PATRIC" id="fig|1653476.3.peg.392"/>
<proteinExistence type="inferred from homology"/>
<accession>A0A0U4W0V2</accession>
<feature type="active site" description="Charge relay system" evidence="6">
    <location>
        <position position="67"/>
    </location>
</feature>
<evidence type="ECO:0000256" key="3">
    <source>
        <dbReference type="ARBA" id="ARBA00018141"/>
    </source>
</evidence>
<evidence type="ECO:0000313" key="9">
    <source>
        <dbReference type="Proteomes" id="UP000068196"/>
    </source>
</evidence>
<organism evidence="8 9">
    <name type="scientific">Caldimicrobium thiodismutans</name>
    <dbReference type="NCBI Taxonomy" id="1653476"/>
    <lineage>
        <taxon>Bacteria</taxon>
        <taxon>Pseudomonadati</taxon>
        <taxon>Thermodesulfobacteriota</taxon>
        <taxon>Thermodesulfobacteria</taxon>
        <taxon>Thermodesulfobacteriales</taxon>
        <taxon>Thermodesulfobacteriaceae</taxon>
        <taxon>Caldimicrobium</taxon>
    </lineage>
</organism>
<evidence type="ECO:0000256" key="6">
    <source>
        <dbReference type="PIRSR" id="PIRSR006113-1"/>
    </source>
</evidence>
<dbReference type="GO" id="GO:0008616">
    <property type="term" value="P:tRNA queuosine(34) biosynthetic process"/>
    <property type="evidence" value="ECO:0007669"/>
    <property type="project" value="UniProtKB-KW"/>
</dbReference>
<dbReference type="UniPathway" id="UPA00391"/>
<evidence type="ECO:0000256" key="4">
    <source>
        <dbReference type="ARBA" id="ARBA00048807"/>
    </source>
</evidence>
<protein>
    <recommendedName>
        <fullName evidence="3 5">6-carboxy-5,6,7,8-tetrahydropterin synthase</fullName>
        <ecNumber evidence="5">4.-.-.-</ecNumber>
    </recommendedName>
</protein>
<keyword evidence="9" id="KW-1185">Reference proteome</keyword>
<evidence type="ECO:0000313" key="8">
    <source>
        <dbReference type="EMBL" id="BAU22781.1"/>
    </source>
</evidence>
<reference evidence="8 9" key="1">
    <citation type="journal article" date="2016" name="Int. J. Syst. Evol. Microbiol.">
        <title>Caldimicrobium thiodismutans sp. nov., a sulfur-disproportionating bacterium isolated from a hot spring, and emended description of the genus Caldimicrobium.</title>
        <authorList>
            <person name="Kojima H."/>
            <person name="Umezawa K."/>
            <person name="Fukui M."/>
        </authorList>
    </citation>
    <scope>NUCLEOTIDE SEQUENCE [LARGE SCALE GENOMIC DNA]</scope>
    <source>
        <strain evidence="8 9">TF1</strain>
    </source>
</reference>
<feature type="binding site" evidence="7">
    <location>
        <position position="29"/>
    </location>
    <ligand>
        <name>Zn(2+)</name>
        <dbReference type="ChEBI" id="CHEBI:29105"/>
    </ligand>
</feature>
<dbReference type="PANTHER" id="PTHR12589:SF8">
    <property type="entry name" value="6-CARBOXY-5,6,7,8-TETRAHYDROPTERIN SYNTHASE"/>
    <property type="match status" value="1"/>
</dbReference>
<evidence type="ECO:0000256" key="2">
    <source>
        <dbReference type="ARBA" id="ARBA00008900"/>
    </source>
</evidence>
<dbReference type="RefSeq" id="WP_068512571.1">
    <property type="nucleotide sequence ID" value="NZ_AP014945.1"/>
</dbReference>
<evidence type="ECO:0000256" key="7">
    <source>
        <dbReference type="PIRSR" id="PIRSR006113-2"/>
    </source>
</evidence>
<dbReference type="OrthoDB" id="9804698at2"/>
<keyword evidence="5" id="KW-0671">Queuosine biosynthesis</keyword>
<dbReference type="GO" id="GO:0070497">
    <property type="term" value="F:6-carboxytetrahydropterin synthase activity"/>
    <property type="evidence" value="ECO:0007669"/>
    <property type="project" value="UniProtKB-EC"/>
</dbReference>
<keyword evidence="5 7" id="KW-0479">Metal-binding</keyword>
<dbReference type="EMBL" id="AP014945">
    <property type="protein sequence ID" value="BAU22781.1"/>
    <property type="molecule type" value="Genomic_DNA"/>
</dbReference>
<sequence length="124" mass="14715">MYRLKVQDHFSSAHYLRNYQGACENLHGHNWKVELVVEGEKLNEIDILLDFKDIKKILKEVLSELDHRLINELPYFQEKNPSSENIARYIFDRVKDKLKVFEGVRVKEVTVFETEKASATYLEE</sequence>
<dbReference type="GO" id="GO:0046872">
    <property type="term" value="F:metal ion binding"/>
    <property type="evidence" value="ECO:0007669"/>
    <property type="project" value="UniProtKB-KW"/>
</dbReference>
<name>A0A0U4W0V2_9BACT</name>
<feature type="active site" description="Proton acceptor" evidence="6">
    <location>
        <position position="23"/>
    </location>
</feature>
<dbReference type="SUPFAM" id="SSF55620">
    <property type="entry name" value="Tetrahydrobiopterin biosynthesis enzymes-like"/>
    <property type="match status" value="1"/>
</dbReference>
<dbReference type="Proteomes" id="UP000068196">
    <property type="component" value="Chromosome"/>
</dbReference>
<dbReference type="PANTHER" id="PTHR12589">
    <property type="entry name" value="PYRUVOYL TETRAHYDROBIOPTERIN SYNTHASE"/>
    <property type="match status" value="1"/>
</dbReference>
<keyword evidence="5 7" id="KW-0862">Zinc</keyword>
<feature type="binding site" evidence="7">
    <location>
        <position position="27"/>
    </location>
    <ligand>
        <name>Zn(2+)</name>
        <dbReference type="ChEBI" id="CHEBI:29105"/>
    </ligand>
</feature>
<reference evidence="9" key="2">
    <citation type="journal article" date="2016" name="Int. J. Syst. Evol. Microbiol.">
        <title>Caldimicrobium thiodismutans sp. nov., a sulfur-disproportionating bacterium isolated from a hot spring.</title>
        <authorList>
            <person name="Kojima H."/>
            <person name="Umezawa K."/>
            <person name="Fukui M."/>
        </authorList>
    </citation>
    <scope>NUCLEOTIDE SEQUENCE [LARGE SCALE GENOMIC DNA]</scope>
    <source>
        <strain evidence="9">TF1</strain>
    </source>
</reference>
<evidence type="ECO:0000256" key="1">
    <source>
        <dbReference type="ARBA" id="ARBA00005061"/>
    </source>
</evidence>
<dbReference type="InterPro" id="IPR038418">
    <property type="entry name" value="6-PTP_synth/QueD_sf"/>
</dbReference>
<dbReference type="Pfam" id="PF01242">
    <property type="entry name" value="PTPS"/>
    <property type="match status" value="1"/>
</dbReference>
<comment type="pathway">
    <text evidence="1 5">Purine metabolism; 7-cyano-7-deazaguanine biosynthesis.</text>
</comment>
<feature type="binding site" evidence="7">
    <location>
        <position position="14"/>
    </location>
    <ligand>
        <name>Zn(2+)</name>
        <dbReference type="ChEBI" id="CHEBI:29105"/>
    </ligand>
</feature>
<dbReference type="PIRSF" id="PIRSF006113">
    <property type="entry name" value="PTP_synth"/>
    <property type="match status" value="1"/>
</dbReference>
<keyword evidence="5" id="KW-0456">Lyase</keyword>
<dbReference type="Gene3D" id="3.30.479.10">
    <property type="entry name" value="6-pyruvoyl tetrahydropterin synthase/QueD"/>
    <property type="match status" value="1"/>
</dbReference>
<gene>
    <name evidence="8" type="ORF">THC_0385</name>
</gene>
<dbReference type="KEGG" id="cthi:THC_0385"/>
<dbReference type="EC" id="4.-.-.-" evidence="5"/>